<protein>
    <submittedName>
        <fullName evidence="2">DDE-type integrase/transposase/recombinase</fullName>
    </submittedName>
</protein>
<evidence type="ECO:0000313" key="2">
    <source>
        <dbReference type="EMBL" id="NMP59254.1"/>
    </source>
</evidence>
<gene>
    <name evidence="2" type="ORF">HI921_12420</name>
</gene>
<dbReference type="AlphaFoldDB" id="A0A848MWK0"/>
<evidence type="ECO:0000313" key="3">
    <source>
        <dbReference type="Proteomes" id="UP000557857"/>
    </source>
</evidence>
<proteinExistence type="predicted"/>
<dbReference type="InterPro" id="IPR012337">
    <property type="entry name" value="RNaseH-like_sf"/>
</dbReference>
<evidence type="ECO:0000259" key="1">
    <source>
        <dbReference type="PROSITE" id="PS50994"/>
    </source>
</evidence>
<comment type="caution">
    <text evidence="2">The sequence shown here is derived from an EMBL/GenBank/DDBJ whole genome shotgun (WGS) entry which is preliminary data.</text>
</comment>
<dbReference type="PANTHER" id="PTHR46889:SF7">
    <property type="entry name" value="TRANSPOSASE FOR INSERTION SEQUENCE ELEMENT IS904"/>
    <property type="match status" value="1"/>
</dbReference>
<accession>A0A848MWK0</accession>
<dbReference type="InterPro" id="IPR050900">
    <property type="entry name" value="Transposase_IS3/IS150/IS904"/>
</dbReference>
<dbReference type="GO" id="GO:0015074">
    <property type="term" value="P:DNA integration"/>
    <property type="evidence" value="ECO:0007669"/>
    <property type="project" value="InterPro"/>
</dbReference>
<organism evidence="2 3">
    <name type="scientific">Enterococcus mundtii</name>
    <dbReference type="NCBI Taxonomy" id="53346"/>
    <lineage>
        <taxon>Bacteria</taxon>
        <taxon>Bacillati</taxon>
        <taxon>Bacillota</taxon>
        <taxon>Bacilli</taxon>
        <taxon>Lactobacillales</taxon>
        <taxon>Enterococcaceae</taxon>
        <taxon>Enterococcus</taxon>
    </lineage>
</organism>
<dbReference type="EMBL" id="JABCAG010000042">
    <property type="protein sequence ID" value="NMP59254.1"/>
    <property type="molecule type" value="Genomic_DNA"/>
</dbReference>
<dbReference type="Pfam" id="PF00665">
    <property type="entry name" value="rve"/>
    <property type="match status" value="1"/>
</dbReference>
<dbReference type="SUPFAM" id="SSF53098">
    <property type="entry name" value="Ribonuclease H-like"/>
    <property type="match status" value="1"/>
</dbReference>
<reference evidence="2 3" key="1">
    <citation type="submission" date="2020-04" db="EMBL/GenBank/DDBJ databases">
        <authorList>
            <person name="Abaymova A."/>
            <person name="Teymurazov M."/>
            <person name="Tazyna O."/>
            <person name="Chatushin Y."/>
            <person name="Svetoch E."/>
            <person name="Pereligyn V."/>
            <person name="Pohylenko V."/>
            <person name="Platonov M."/>
            <person name="Kartsev N."/>
            <person name="Skryabin Y."/>
            <person name="Sizova A."/>
            <person name="Solomentsev V."/>
            <person name="Kislichkina A."/>
            <person name="Bogun A."/>
        </authorList>
    </citation>
    <scope>NUCLEOTIDE SEQUENCE [LARGE SCALE GENOMIC DNA]</scope>
    <source>
        <strain evidence="3">SCPM-O-B-8398 (E28)</strain>
    </source>
</reference>
<dbReference type="InterPro" id="IPR001584">
    <property type="entry name" value="Integrase_cat-core"/>
</dbReference>
<dbReference type="Proteomes" id="UP000557857">
    <property type="component" value="Unassembled WGS sequence"/>
</dbReference>
<dbReference type="PROSITE" id="PS50994">
    <property type="entry name" value="INTEGRASE"/>
    <property type="match status" value="1"/>
</dbReference>
<dbReference type="Gene3D" id="3.30.420.10">
    <property type="entry name" value="Ribonuclease H-like superfamily/Ribonuclease H"/>
    <property type="match status" value="1"/>
</dbReference>
<feature type="domain" description="Integrase catalytic" evidence="1">
    <location>
        <begin position="1"/>
        <end position="65"/>
    </location>
</feature>
<dbReference type="PANTHER" id="PTHR46889">
    <property type="entry name" value="TRANSPOSASE INSF FOR INSERTION SEQUENCE IS3B-RELATED"/>
    <property type="match status" value="1"/>
</dbReference>
<dbReference type="GO" id="GO:0003676">
    <property type="term" value="F:nucleic acid binding"/>
    <property type="evidence" value="ECO:0007669"/>
    <property type="project" value="InterPro"/>
</dbReference>
<dbReference type="InterPro" id="IPR036397">
    <property type="entry name" value="RNaseH_sf"/>
</dbReference>
<name>A0A848MWK0_ENTMU</name>
<sequence>MWLRDITYITLKEGTLYLSIFIDICTRKIVGWSMSPRMKGQLVVDSFLQAFEKEQPGPGVIIHTD</sequence>